<dbReference type="GO" id="GO:0000981">
    <property type="term" value="F:DNA-binding transcription factor activity, RNA polymerase II-specific"/>
    <property type="evidence" value="ECO:0007669"/>
    <property type="project" value="InterPro"/>
</dbReference>
<dbReference type="CDD" id="cd00067">
    <property type="entry name" value="GAL4"/>
    <property type="match status" value="1"/>
</dbReference>
<feature type="domain" description="Zn(2)-C6 fungal-type" evidence="6">
    <location>
        <begin position="22"/>
        <end position="52"/>
    </location>
</feature>
<dbReference type="EMBL" id="MCFA01000037">
    <property type="protein sequence ID" value="ORY13913.1"/>
    <property type="molecule type" value="Genomic_DNA"/>
</dbReference>
<organism evidence="7 8">
    <name type="scientific">Clohesyomyces aquaticus</name>
    <dbReference type="NCBI Taxonomy" id="1231657"/>
    <lineage>
        <taxon>Eukaryota</taxon>
        <taxon>Fungi</taxon>
        <taxon>Dikarya</taxon>
        <taxon>Ascomycota</taxon>
        <taxon>Pezizomycotina</taxon>
        <taxon>Dothideomycetes</taxon>
        <taxon>Pleosporomycetidae</taxon>
        <taxon>Pleosporales</taxon>
        <taxon>Lindgomycetaceae</taxon>
        <taxon>Clohesyomyces</taxon>
    </lineage>
</organism>
<reference evidence="7 8" key="1">
    <citation type="submission" date="2016-07" db="EMBL/GenBank/DDBJ databases">
        <title>Pervasive Adenine N6-methylation of Active Genes in Fungi.</title>
        <authorList>
            <consortium name="DOE Joint Genome Institute"/>
            <person name="Mondo S.J."/>
            <person name="Dannebaum R.O."/>
            <person name="Kuo R.C."/>
            <person name="Labutti K."/>
            <person name="Haridas S."/>
            <person name="Kuo A."/>
            <person name="Salamov A."/>
            <person name="Ahrendt S.R."/>
            <person name="Lipzen A."/>
            <person name="Sullivan W."/>
            <person name="Andreopoulos W.B."/>
            <person name="Clum A."/>
            <person name="Lindquist E."/>
            <person name="Daum C."/>
            <person name="Ramamoorthy G.K."/>
            <person name="Gryganskyi A."/>
            <person name="Culley D."/>
            <person name="Magnuson J.K."/>
            <person name="James T.Y."/>
            <person name="O'Malley M.A."/>
            <person name="Stajich J.E."/>
            <person name="Spatafora J.W."/>
            <person name="Visel A."/>
            <person name="Grigoriev I.V."/>
        </authorList>
    </citation>
    <scope>NUCLEOTIDE SEQUENCE [LARGE SCALE GENOMIC DNA]</scope>
    <source>
        <strain evidence="7 8">CBS 115471</strain>
    </source>
</reference>
<dbReference type="SMART" id="SM00066">
    <property type="entry name" value="GAL4"/>
    <property type="match status" value="1"/>
</dbReference>
<dbReference type="PANTHER" id="PTHR47540:SF6">
    <property type="entry name" value="ZN(II)2CYS6 TRANSCRIPTION FACTOR (EUROFUNG)"/>
    <property type="match status" value="1"/>
</dbReference>
<dbReference type="InterPro" id="IPR036864">
    <property type="entry name" value="Zn2-C6_fun-type_DNA-bd_sf"/>
</dbReference>
<comment type="caution">
    <text evidence="7">The sequence shown here is derived from an EMBL/GenBank/DDBJ whole genome shotgun (WGS) entry which is preliminary data.</text>
</comment>
<comment type="subcellular location">
    <subcellularLocation>
        <location evidence="1">Nucleus</location>
    </subcellularLocation>
</comment>
<accession>A0A1Y1ZUH1</accession>
<dbReference type="SUPFAM" id="SSF57701">
    <property type="entry name" value="Zn2/Cys6 DNA-binding domain"/>
    <property type="match status" value="1"/>
</dbReference>
<dbReference type="GO" id="GO:0045944">
    <property type="term" value="P:positive regulation of transcription by RNA polymerase II"/>
    <property type="evidence" value="ECO:0007669"/>
    <property type="project" value="TreeGrafter"/>
</dbReference>
<evidence type="ECO:0000256" key="3">
    <source>
        <dbReference type="ARBA" id="ARBA00023125"/>
    </source>
</evidence>
<keyword evidence="5" id="KW-0539">Nucleus</keyword>
<proteinExistence type="predicted"/>
<protein>
    <recommendedName>
        <fullName evidence="6">Zn(2)-C6 fungal-type domain-containing protein</fullName>
    </recommendedName>
</protein>
<keyword evidence="3" id="KW-0238">DNA-binding</keyword>
<evidence type="ECO:0000256" key="1">
    <source>
        <dbReference type="ARBA" id="ARBA00004123"/>
    </source>
</evidence>
<dbReference type="GO" id="GO:0008270">
    <property type="term" value="F:zinc ion binding"/>
    <property type="evidence" value="ECO:0007669"/>
    <property type="project" value="InterPro"/>
</dbReference>
<dbReference type="Pfam" id="PF00172">
    <property type="entry name" value="Zn_clus"/>
    <property type="match status" value="1"/>
</dbReference>
<dbReference type="GO" id="GO:0005634">
    <property type="term" value="C:nucleus"/>
    <property type="evidence" value="ECO:0007669"/>
    <property type="project" value="UniProtKB-SubCell"/>
</dbReference>
<keyword evidence="4" id="KW-0804">Transcription</keyword>
<dbReference type="PANTHER" id="PTHR47540">
    <property type="entry name" value="THIAMINE REPRESSIBLE GENES REGULATORY PROTEIN THI5"/>
    <property type="match status" value="1"/>
</dbReference>
<dbReference type="PROSITE" id="PS50048">
    <property type="entry name" value="ZN2_CY6_FUNGAL_2"/>
    <property type="match status" value="1"/>
</dbReference>
<name>A0A1Y1ZUH1_9PLEO</name>
<evidence type="ECO:0000313" key="8">
    <source>
        <dbReference type="Proteomes" id="UP000193144"/>
    </source>
</evidence>
<dbReference type="Gene3D" id="4.10.240.10">
    <property type="entry name" value="Zn(2)-C6 fungal-type DNA-binding domain"/>
    <property type="match status" value="1"/>
</dbReference>
<dbReference type="GO" id="GO:0043565">
    <property type="term" value="F:sequence-specific DNA binding"/>
    <property type="evidence" value="ECO:0007669"/>
    <property type="project" value="TreeGrafter"/>
</dbReference>
<dbReference type="InterPro" id="IPR051711">
    <property type="entry name" value="Stress_Response_Reg"/>
</dbReference>
<gene>
    <name evidence="7" type="ORF">BCR34DRAFT_662934</name>
</gene>
<dbReference type="Proteomes" id="UP000193144">
    <property type="component" value="Unassembled WGS sequence"/>
</dbReference>
<evidence type="ECO:0000256" key="2">
    <source>
        <dbReference type="ARBA" id="ARBA00023015"/>
    </source>
</evidence>
<keyword evidence="8" id="KW-1185">Reference proteome</keyword>
<dbReference type="InterPro" id="IPR001138">
    <property type="entry name" value="Zn2Cys6_DnaBD"/>
</dbReference>
<dbReference type="PROSITE" id="PS00463">
    <property type="entry name" value="ZN2_CY6_FUNGAL_1"/>
    <property type="match status" value="1"/>
</dbReference>
<dbReference type="AlphaFoldDB" id="A0A1Y1ZUH1"/>
<evidence type="ECO:0000259" key="6">
    <source>
        <dbReference type="PROSITE" id="PS50048"/>
    </source>
</evidence>
<evidence type="ECO:0000256" key="5">
    <source>
        <dbReference type="ARBA" id="ARBA00023242"/>
    </source>
</evidence>
<evidence type="ECO:0000256" key="4">
    <source>
        <dbReference type="ARBA" id="ARBA00023163"/>
    </source>
</evidence>
<sequence>MQNQIQTSEWSATNRPKQLRSACDSCHQQKIKCSGRGSVCERCQKHNLLCHYSEIGRLGKPKGAKNKKTIERERQNANFGHADPPVSQRSQSHLAPIPQAEELERLTVDEDAGTDAFLRSLSAIASPSFPPYTVDNMFNVHAFDTIDSGPVETRFDLDFDSVMIATDNQQFQSPGETPPSRLEAYHDASRLTFPPPMQEDGFYDGIIHGNSYESGYTKTDIIQTPGFHGLSSPTSFHGRVPNHTNRLLISPDNTPTTFELKRPRENPPHCDCLQVHANVLCGLNATDQSERVDALLRSSGSTFPSLERSLQCTHCLNDSQVLQMCSMILKNLLRWINATCSSDERVDVRVGDYRPNKEELVCIHSALFLRLLSKYKSLLVLYKRRLDRSKVSGGYEGDDAEYLNHTLGSLSRSVDSLIEDLRPSLE</sequence>
<dbReference type="OrthoDB" id="2328572at2759"/>
<keyword evidence="2" id="KW-0805">Transcription regulation</keyword>
<evidence type="ECO:0000313" key="7">
    <source>
        <dbReference type="EMBL" id="ORY13913.1"/>
    </source>
</evidence>
<dbReference type="PRINTS" id="PR00755">
    <property type="entry name" value="AFLATOXINBRP"/>
</dbReference>